<evidence type="ECO:0000313" key="2">
    <source>
        <dbReference type="EMBL" id="DAD25378.1"/>
    </source>
</evidence>
<keyword evidence="3" id="KW-1185">Reference proteome</keyword>
<protein>
    <submittedName>
        <fullName evidence="2">Uncharacterized protein</fullName>
    </submittedName>
</protein>
<feature type="signal peptide" evidence="1">
    <location>
        <begin position="1"/>
        <end position="21"/>
    </location>
</feature>
<reference evidence="2 3" key="1">
    <citation type="journal article" date="2020" name="Mol. Biol. Evol.">
        <title>Distinct Expression and Methylation Patterns for Genes with Different Fates following a Single Whole-Genome Duplication in Flowering Plants.</title>
        <authorList>
            <person name="Shi T."/>
            <person name="Rahmani R.S."/>
            <person name="Gugger P.F."/>
            <person name="Wang M."/>
            <person name="Li H."/>
            <person name="Zhang Y."/>
            <person name="Li Z."/>
            <person name="Wang Q."/>
            <person name="Van de Peer Y."/>
            <person name="Marchal K."/>
            <person name="Chen J."/>
        </authorList>
    </citation>
    <scope>NUCLEOTIDE SEQUENCE [LARGE SCALE GENOMIC DNA]</scope>
    <source>
        <tissue evidence="2">Leaf</tissue>
    </source>
</reference>
<gene>
    <name evidence="2" type="ORF">HUJ06_026842</name>
</gene>
<sequence length="64" mass="7153">MCSALPLFVLYFSEIVQLVRLGDEIEEVKLCNSGSLLQPAHAFLVFEKVQSIIDPPPLPSSIYF</sequence>
<dbReference type="EMBL" id="DUZY01000001">
    <property type="protein sequence ID" value="DAD25378.1"/>
    <property type="molecule type" value="Genomic_DNA"/>
</dbReference>
<evidence type="ECO:0000313" key="3">
    <source>
        <dbReference type="Proteomes" id="UP000607653"/>
    </source>
</evidence>
<accession>A0A822Y6Z3</accession>
<name>A0A822Y6Z3_NELNU</name>
<keyword evidence="1" id="KW-0732">Signal</keyword>
<organism evidence="2 3">
    <name type="scientific">Nelumbo nucifera</name>
    <name type="common">Sacred lotus</name>
    <dbReference type="NCBI Taxonomy" id="4432"/>
    <lineage>
        <taxon>Eukaryota</taxon>
        <taxon>Viridiplantae</taxon>
        <taxon>Streptophyta</taxon>
        <taxon>Embryophyta</taxon>
        <taxon>Tracheophyta</taxon>
        <taxon>Spermatophyta</taxon>
        <taxon>Magnoliopsida</taxon>
        <taxon>Proteales</taxon>
        <taxon>Nelumbonaceae</taxon>
        <taxon>Nelumbo</taxon>
    </lineage>
</organism>
<evidence type="ECO:0000256" key="1">
    <source>
        <dbReference type="SAM" id="SignalP"/>
    </source>
</evidence>
<comment type="caution">
    <text evidence="2">The sequence shown here is derived from an EMBL/GenBank/DDBJ whole genome shotgun (WGS) entry which is preliminary data.</text>
</comment>
<feature type="chain" id="PRO_5032778386" evidence="1">
    <location>
        <begin position="22"/>
        <end position="64"/>
    </location>
</feature>
<proteinExistence type="predicted"/>
<dbReference type="Proteomes" id="UP000607653">
    <property type="component" value="Unassembled WGS sequence"/>
</dbReference>
<dbReference type="AlphaFoldDB" id="A0A822Y6Z3"/>